<keyword evidence="8" id="KW-1185">Reference proteome</keyword>
<evidence type="ECO:0000256" key="4">
    <source>
        <dbReference type="ARBA" id="ARBA00023129"/>
    </source>
</evidence>
<dbReference type="InterPro" id="IPR006045">
    <property type="entry name" value="Cupin_1"/>
</dbReference>
<accession>A0ABR2S4R8</accession>
<dbReference type="Gene3D" id="2.60.120.10">
    <property type="entry name" value="Jelly Rolls"/>
    <property type="match status" value="1"/>
</dbReference>
<comment type="caution">
    <text evidence="7">The sequence shown here is derived from an EMBL/GenBank/DDBJ whole genome shotgun (WGS) entry which is preliminary data.</text>
</comment>
<evidence type="ECO:0000259" key="6">
    <source>
        <dbReference type="SMART" id="SM00835"/>
    </source>
</evidence>
<dbReference type="InterPro" id="IPR006044">
    <property type="entry name" value="11S_seedstore_pln"/>
</dbReference>
<dbReference type="EMBL" id="JBBPBN010000017">
    <property type="protein sequence ID" value="KAK9020231.1"/>
    <property type="molecule type" value="Genomic_DNA"/>
</dbReference>
<evidence type="ECO:0000313" key="8">
    <source>
        <dbReference type="Proteomes" id="UP001396334"/>
    </source>
</evidence>
<comment type="similarity">
    <text evidence="1">Belongs to the 11S seed storage protein (globulins) family.</text>
</comment>
<keyword evidence="3" id="KW-0758">Storage protein</keyword>
<sequence>MRLKHSTDSSFVDIFNPRRGRITTVNGFNLFILHWLQLSAERGVFYNINVIYVPHWNINAHNIVYITRGNGRIQIVSKNGETIFDDQVQEGQMIIVPQNHAVLKKASRQGFEWIAFKQTPMLSLASLSAVCRSCESWRWTCWPTRLEYLERRP</sequence>
<evidence type="ECO:0000256" key="1">
    <source>
        <dbReference type="ARBA" id="ARBA00007178"/>
    </source>
</evidence>
<dbReference type="InterPro" id="IPR050253">
    <property type="entry name" value="Seed_Storage-Functional"/>
</dbReference>
<evidence type="ECO:0000256" key="2">
    <source>
        <dbReference type="ARBA" id="ARBA00022729"/>
    </source>
</evidence>
<keyword evidence="5" id="KW-1015">Disulfide bond</keyword>
<organism evidence="7 8">
    <name type="scientific">Hibiscus sabdariffa</name>
    <name type="common">roselle</name>
    <dbReference type="NCBI Taxonomy" id="183260"/>
    <lineage>
        <taxon>Eukaryota</taxon>
        <taxon>Viridiplantae</taxon>
        <taxon>Streptophyta</taxon>
        <taxon>Embryophyta</taxon>
        <taxon>Tracheophyta</taxon>
        <taxon>Spermatophyta</taxon>
        <taxon>Magnoliopsida</taxon>
        <taxon>eudicotyledons</taxon>
        <taxon>Gunneridae</taxon>
        <taxon>Pentapetalae</taxon>
        <taxon>rosids</taxon>
        <taxon>malvids</taxon>
        <taxon>Malvales</taxon>
        <taxon>Malvaceae</taxon>
        <taxon>Malvoideae</taxon>
        <taxon>Hibiscus</taxon>
    </lineage>
</organism>
<feature type="domain" description="Cupin type-1" evidence="6">
    <location>
        <begin position="12"/>
        <end position="133"/>
    </location>
</feature>
<dbReference type="SMART" id="SM00835">
    <property type="entry name" value="Cupin_1"/>
    <property type="match status" value="1"/>
</dbReference>
<gene>
    <name evidence="7" type="ORF">V6N11_054721</name>
</gene>
<keyword evidence="4" id="KW-0708">Seed storage protein</keyword>
<evidence type="ECO:0000313" key="7">
    <source>
        <dbReference type="EMBL" id="KAK9020231.1"/>
    </source>
</evidence>
<dbReference type="PANTHER" id="PTHR31189">
    <property type="entry name" value="OS03G0336100 PROTEIN-RELATED"/>
    <property type="match status" value="1"/>
</dbReference>
<proteinExistence type="inferred from homology"/>
<reference evidence="7 8" key="1">
    <citation type="journal article" date="2024" name="G3 (Bethesda)">
        <title>Genome assembly of Hibiscus sabdariffa L. provides insights into metabolisms of medicinal natural products.</title>
        <authorList>
            <person name="Kim T."/>
        </authorList>
    </citation>
    <scope>NUCLEOTIDE SEQUENCE [LARGE SCALE GENOMIC DNA]</scope>
    <source>
        <strain evidence="7">TK-2024</strain>
        <tissue evidence="7">Old leaves</tissue>
    </source>
</reference>
<keyword evidence="2" id="KW-0732">Signal</keyword>
<dbReference type="PANTHER" id="PTHR31189:SF48">
    <property type="entry name" value="LEGUMIN B"/>
    <property type="match status" value="1"/>
</dbReference>
<dbReference type="Pfam" id="PF00190">
    <property type="entry name" value="Cupin_1"/>
    <property type="match status" value="1"/>
</dbReference>
<evidence type="ECO:0000256" key="5">
    <source>
        <dbReference type="ARBA" id="ARBA00023157"/>
    </source>
</evidence>
<dbReference type="PRINTS" id="PR00439">
    <property type="entry name" value="11SGLOBULIN"/>
</dbReference>
<dbReference type="InterPro" id="IPR014710">
    <property type="entry name" value="RmlC-like_jellyroll"/>
</dbReference>
<dbReference type="InterPro" id="IPR011051">
    <property type="entry name" value="RmlC_Cupin_sf"/>
</dbReference>
<dbReference type="CDD" id="cd02243">
    <property type="entry name" value="cupin_11S_legumin_C"/>
    <property type="match status" value="1"/>
</dbReference>
<evidence type="ECO:0000256" key="3">
    <source>
        <dbReference type="ARBA" id="ARBA00022761"/>
    </source>
</evidence>
<dbReference type="Proteomes" id="UP001396334">
    <property type="component" value="Unassembled WGS sequence"/>
</dbReference>
<name>A0ABR2S4R8_9ROSI</name>
<protein>
    <recommendedName>
        <fullName evidence="6">Cupin type-1 domain-containing protein</fullName>
    </recommendedName>
</protein>
<dbReference type="SUPFAM" id="SSF51182">
    <property type="entry name" value="RmlC-like cupins"/>
    <property type="match status" value="1"/>
</dbReference>